<dbReference type="InterPro" id="IPR036259">
    <property type="entry name" value="MFS_trans_sf"/>
</dbReference>
<dbReference type="InterPro" id="IPR000109">
    <property type="entry name" value="POT_fam"/>
</dbReference>
<feature type="transmembrane region" description="Helical" evidence="7">
    <location>
        <begin position="103"/>
        <end position="123"/>
    </location>
</feature>
<feature type="transmembrane region" description="Helical" evidence="7">
    <location>
        <begin position="493"/>
        <end position="515"/>
    </location>
</feature>
<feature type="transmembrane region" description="Helical" evidence="7">
    <location>
        <begin position="332"/>
        <end position="352"/>
    </location>
</feature>
<dbReference type="CDD" id="cd17416">
    <property type="entry name" value="MFS_NPF1_2"/>
    <property type="match status" value="1"/>
</dbReference>
<protein>
    <submittedName>
        <fullName evidence="8">Uncharacterized protein</fullName>
    </submittedName>
</protein>
<gene>
    <name evidence="8" type="ORF">GH714_015099</name>
</gene>
<dbReference type="PANTHER" id="PTHR11654">
    <property type="entry name" value="OLIGOPEPTIDE TRANSPORTER-RELATED"/>
    <property type="match status" value="1"/>
</dbReference>
<keyword evidence="9" id="KW-1185">Reference proteome</keyword>
<evidence type="ECO:0000256" key="4">
    <source>
        <dbReference type="ARBA" id="ARBA00022989"/>
    </source>
</evidence>
<keyword evidence="4 7" id="KW-1133">Transmembrane helix</keyword>
<organism evidence="8 9">
    <name type="scientific">Hevea brasiliensis</name>
    <name type="common">Para rubber tree</name>
    <name type="synonym">Siphonia brasiliensis</name>
    <dbReference type="NCBI Taxonomy" id="3981"/>
    <lineage>
        <taxon>Eukaryota</taxon>
        <taxon>Viridiplantae</taxon>
        <taxon>Streptophyta</taxon>
        <taxon>Embryophyta</taxon>
        <taxon>Tracheophyta</taxon>
        <taxon>Spermatophyta</taxon>
        <taxon>Magnoliopsida</taxon>
        <taxon>eudicotyledons</taxon>
        <taxon>Gunneridae</taxon>
        <taxon>Pentapetalae</taxon>
        <taxon>rosids</taxon>
        <taxon>fabids</taxon>
        <taxon>Malpighiales</taxon>
        <taxon>Euphorbiaceae</taxon>
        <taxon>Crotonoideae</taxon>
        <taxon>Micrandreae</taxon>
        <taxon>Hevea</taxon>
    </lineage>
</organism>
<evidence type="ECO:0000313" key="9">
    <source>
        <dbReference type="Proteomes" id="UP000467840"/>
    </source>
</evidence>
<evidence type="ECO:0000256" key="5">
    <source>
        <dbReference type="ARBA" id="ARBA00023136"/>
    </source>
</evidence>
<evidence type="ECO:0000256" key="7">
    <source>
        <dbReference type="SAM" id="Phobius"/>
    </source>
</evidence>
<feature type="transmembrane region" description="Helical" evidence="7">
    <location>
        <begin position="456"/>
        <end position="481"/>
    </location>
</feature>
<dbReference type="AlphaFoldDB" id="A0A6A6M1J5"/>
<sequence length="587" mass="64864">MEDMIIASSSSREAISAAPPSVSSPKKAAGGWRSIKYILGNESFEKLASMGLIANLTVYLQTQYNMDGILVVNVFNVWSGSSNLTPLAGAFLSDAYLGRFCTLLYGSISSFLGMVIITLTAGVNDLRPVSCHGETNCEQPHSWQLAILFVGLALLAIGAGGIRPCNIAFGADQFDTRTESGRAQLASFFNWWYFSFTVALIIALTVVVYVQTNVSWVVGYAIPAACLFFSISVFLIGRNTYIIKKAQGSVFVDIFKVIVAALKKRSLELASGHSLYDPPMVEWDQQESKLDHTDKFKFFDKAATLADPSELNENGMPRNSWRLCSVHQVEQLKLLLGVVPVWFTGICCFITMDQMSTFGLMQAIQSNNSIGNFKIPPGWMGLSSMIALSIWIFIYEKIYLVQANKSSKKDKRLTMRQRINIGIIMAILCMLVAAGVEKKRRDLALKNGSLVSPMHILVLIPQFALSGLNEAFTAVAVMEFFSTHLPESMRTIAGAIFFLSLSAASYLNTAFVNLVHHLTGRNGKSPWLGGHDLNKIRVENYYYLTAGLAALNLLYFNLFSYRYVKNNADVPESSRQEENDLEKKATA</sequence>
<evidence type="ECO:0000256" key="2">
    <source>
        <dbReference type="ARBA" id="ARBA00005982"/>
    </source>
</evidence>
<comment type="similarity">
    <text evidence="2">Belongs to the major facilitator superfamily. Proton-dependent oligopeptide transporter (POT/PTR) (TC 2.A.17) family.</text>
</comment>
<evidence type="ECO:0000256" key="1">
    <source>
        <dbReference type="ARBA" id="ARBA00004141"/>
    </source>
</evidence>
<reference evidence="8 9" key="1">
    <citation type="journal article" date="2020" name="Mol. Plant">
        <title>The Chromosome-Based Rubber Tree Genome Provides New Insights into Spurge Genome Evolution and Rubber Biosynthesis.</title>
        <authorList>
            <person name="Liu J."/>
            <person name="Shi C."/>
            <person name="Shi C.C."/>
            <person name="Li W."/>
            <person name="Zhang Q.J."/>
            <person name="Zhang Y."/>
            <person name="Li K."/>
            <person name="Lu H.F."/>
            <person name="Shi C."/>
            <person name="Zhu S.T."/>
            <person name="Xiao Z.Y."/>
            <person name="Nan H."/>
            <person name="Yue Y."/>
            <person name="Zhu X.G."/>
            <person name="Wu Y."/>
            <person name="Hong X.N."/>
            <person name="Fan G.Y."/>
            <person name="Tong Y."/>
            <person name="Zhang D."/>
            <person name="Mao C.L."/>
            <person name="Liu Y.L."/>
            <person name="Hao S.J."/>
            <person name="Liu W.Q."/>
            <person name="Lv M.Q."/>
            <person name="Zhang H.B."/>
            <person name="Liu Y."/>
            <person name="Hu-Tang G.R."/>
            <person name="Wang J.P."/>
            <person name="Wang J.H."/>
            <person name="Sun Y.H."/>
            <person name="Ni S.B."/>
            <person name="Chen W.B."/>
            <person name="Zhang X.C."/>
            <person name="Jiao Y.N."/>
            <person name="Eichler E.E."/>
            <person name="Li G.H."/>
            <person name="Liu X."/>
            <person name="Gao L.Z."/>
        </authorList>
    </citation>
    <scope>NUCLEOTIDE SEQUENCE [LARGE SCALE GENOMIC DNA]</scope>
    <source>
        <strain evidence="9">cv. GT1</strain>
        <tissue evidence="8">Leaf</tissue>
    </source>
</reference>
<keyword evidence="5 7" id="KW-0472">Membrane</keyword>
<feature type="transmembrane region" description="Helical" evidence="7">
    <location>
        <begin position="143"/>
        <end position="162"/>
    </location>
</feature>
<accession>A0A6A6M1J5</accession>
<comment type="subcellular location">
    <subcellularLocation>
        <location evidence="1">Membrane</location>
        <topology evidence="1">Multi-pass membrane protein</topology>
    </subcellularLocation>
</comment>
<evidence type="ECO:0000256" key="3">
    <source>
        <dbReference type="ARBA" id="ARBA00022692"/>
    </source>
</evidence>
<evidence type="ECO:0000313" key="8">
    <source>
        <dbReference type="EMBL" id="KAF2306186.1"/>
    </source>
</evidence>
<dbReference type="Gene3D" id="1.20.1250.20">
    <property type="entry name" value="MFS general substrate transporter like domains"/>
    <property type="match status" value="1"/>
</dbReference>
<keyword evidence="3 7" id="KW-0812">Transmembrane</keyword>
<dbReference type="SUPFAM" id="SSF103473">
    <property type="entry name" value="MFS general substrate transporter"/>
    <property type="match status" value="1"/>
</dbReference>
<feature type="transmembrane region" description="Helical" evidence="7">
    <location>
        <begin position="541"/>
        <end position="559"/>
    </location>
</feature>
<feature type="transmembrane region" description="Helical" evidence="7">
    <location>
        <begin position="191"/>
        <end position="210"/>
    </location>
</feature>
<feature type="region of interest" description="Disordered" evidence="6">
    <location>
        <begin position="1"/>
        <end position="28"/>
    </location>
</feature>
<dbReference type="GO" id="GO:0016020">
    <property type="term" value="C:membrane"/>
    <property type="evidence" value="ECO:0007669"/>
    <property type="project" value="UniProtKB-SubCell"/>
</dbReference>
<feature type="transmembrane region" description="Helical" evidence="7">
    <location>
        <begin position="419"/>
        <end position="436"/>
    </location>
</feature>
<dbReference type="Pfam" id="PF00854">
    <property type="entry name" value="PTR2"/>
    <property type="match status" value="1"/>
</dbReference>
<proteinExistence type="inferred from homology"/>
<dbReference type="Proteomes" id="UP000467840">
    <property type="component" value="Chromosome 9"/>
</dbReference>
<evidence type="ECO:0000256" key="6">
    <source>
        <dbReference type="SAM" id="MobiDB-lite"/>
    </source>
</evidence>
<name>A0A6A6M1J5_HEVBR</name>
<dbReference type="EMBL" id="JAAGAX010000008">
    <property type="protein sequence ID" value="KAF2306186.1"/>
    <property type="molecule type" value="Genomic_DNA"/>
</dbReference>
<feature type="transmembrane region" description="Helical" evidence="7">
    <location>
        <begin position="216"/>
        <end position="237"/>
    </location>
</feature>
<comment type="caution">
    <text evidence="8">The sequence shown here is derived from an EMBL/GenBank/DDBJ whole genome shotgun (WGS) entry which is preliminary data.</text>
</comment>
<dbReference type="GO" id="GO:0022857">
    <property type="term" value="F:transmembrane transporter activity"/>
    <property type="evidence" value="ECO:0007669"/>
    <property type="project" value="InterPro"/>
</dbReference>
<feature type="transmembrane region" description="Helical" evidence="7">
    <location>
        <begin position="379"/>
        <end position="398"/>
    </location>
</feature>